<evidence type="ECO:0000313" key="2">
    <source>
        <dbReference type="Proteomes" id="UP000463857"/>
    </source>
</evidence>
<dbReference type="KEGG" id="eke:EK0264_02715"/>
<gene>
    <name evidence="1" type="ORF">EK0264_02715</name>
</gene>
<dbReference type="RefSeq" id="WP_159542654.1">
    <property type="nucleotide sequence ID" value="NZ_CP047156.1"/>
</dbReference>
<reference evidence="1 2" key="1">
    <citation type="journal article" date="2018" name="Int. J. Syst. Evol. Microbiol.">
        <title>Epidermidibacterium keratini gen. nov., sp. nov., a member of the family Sporichthyaceae, isolated from keratin epidermis.</title>
        <authorList>
            <person name="Lee D.G."/>
            <person name="Trujillo M.E."/>
            <person name="Kang S."/>
            <person name="Nam J.J."/>
            <person name="Kim Y.J."/>
        </authorList>
    </citation>
    <scope>NUCLEOTIDE SEQUENCE [LARGE SCALE GENOMIC DNA]</scope>
    <source>
        <strain evidence="1 2">EPI-7</strain>
    </source>
</reference>
<evidence type="ECO:0000313" key="1">
    <source>
        <dbReference type="EMBL" id="QHB99308.1"/>
    </source>
</evidence>
<proteinExistence type="predicted"/>
<dbReference type="Gene3D" id="1.20.120.450">
    <property type="entry name" value="dinb family like domain"/>
    <property type="match status" value="1"/>
</dbReference>
<dbReference type="SUPFAM" id="SSF109854">
    <property type="entry name" value="DinB/YfiT-like putative metalloenzymes"/>
    <property type="match status" value="1"/>
</dbReference>
<accession>A0A7L4YKG8</accession>
<dbReference type="Proteomes" id="UP000463857">
    <property type="component" value="Chromosome"/>
</dbReference>
<dbReference type="EMBL" id="CP047156">
    <property type="protein sequence ID" value="QHB99308.1"/>
    <property type="molecule type" value="Genomic_DNA"/>
</dbReference>
<keyword evidence="2" id="KW-1185">Reference proteome</keyword>
<protein>
    <submittedName>
        <fullName evidence="1">DUF664 domain-containing protein</fullName>
    </submittedName>
</protein>
<dbReference type="AlphaFoldDB" id="A0A7L4YKG8"/>
<sequence length="201" mass="21715">MPAHVPSLNSEGPQLAAYINQQLDGIANAAYGLTEKQAHAAPTASSLSIAALINHTTQATASWLDRVEAAPGEPADKPASVREAAARHAAEWSPQRSLAELIEALRALQTRVSAIGDRVDVTTAVPVPSDAPWWPKDTESWQVRWVLMHLIEEIARHAGHADIVRESIDGATMYELLAGAEGWPETDWLKPWPGPRSSMSP</sequence>
<name>A0A7L4YKG8_9ACTN</name>
<dbReference type="InterPro" id="IPR007061">
    <property type="entry name" value="MST-like"/>
</dbReference>
<dbReference type="InterPro" id="IPR034660">
    <property type="entry name" value="DinB/YfiT-like"/>
</dbReference>
<dbReference type="InParanoid" id="A0A7L4YKG8"/>
<dbReference type="Pfam" id="PF04978">
    <property type="entry name" value="MST"/>
    <property type="match status" value="1"/>
</dbReference>
<dbReference type="OrthoDB" id="4548523at2"/>
<organism evidence="1 2">
    <name type="scientific">Epidermidibacterium keratini</name>
    <dbReference type="NCBI Taxonomy" id="1891644"/>
    <lineage>
        <taxon>Bacteria</taxon>
        <taxon>Bacillati</taxon>
        <taxon>Actinomycetota</taxon>
        <taxon>Actinomycetes</taxon>
        <taxon>Sporichthyales</taxon>
        <taxon>Sporichthyaceae</taxon>
        <taxon>Epidermidibacterium</taxon>
    </lineage>
</organism>